<gene>
    <name evidence="2" type="ORF">E6C70_00815</name>
</gene>
<comment type="caution">
    <text evidence="2">The sequence shown here is derived from an EMBL/GenBank/DDBJ whole genome shotgun (WGS) entry which is preliminary data.</text>
</comment>
<keyword evidence="1" id="KW-1133">Transmembrane helix</keyword>
<dbReference type="RefSeq" id="WP_168770828.1">
    <property type="nucleotide sequence ID" value="NZ_SSSN01000002.1"/>
</dbReference>
<protein>
    <submittedName>
        <fullName evidence="2">Uncharacterized protein</fullName>
    </submittedName>
</protein>
<keyword evidence="3" id="KW-1185">Reference proteome</keyword>
<dbReference type="AlphaFoldDB" id="A0A4S4G070"/>
<feature type="transmembrane region" description="Helical" evidence="1">
    <location>
        <begin position="42"/>
        <end position="62"/>
    </location>
</feature>
<dbReference type="Proteomes" id="UP000307380">
    <property type="component" value="Unassembled WGS sequence"/>
</dbReference>
<organism evidence="2 3">
    <name type="scientific">Orlajensenia flava</name>
    <dbReference type="NCBI Taxonomy" id="2565934"/>
    <lineage>
        <taxon>Bacteria</taxon>
        <taxon>Bacillati</taxon>
        <taxon>Actinomycetota</taxon>
        <taxon>Actinomycetes</taxon>
        <taxon>Micrococcales</taxon>
        <taxon>Microbacteriaceae</taxon>
        <taxon>Orlajensenia</taxon>
    </lineage>
</organism>
<sequence length="69" mass="7275">MVFIRRNRESPSAWWLVPVGLLLVGAGFIIPAWGSGYTATKGELICFVAGAVCVVAGVIGGIRGENIEK</sequence>
<evidence type="ECO:0000256" key="1">
    <source>
        <dbReference type="SAM" id="Phobius"/>
    </source>
</evidence>
<keyword evidence="1" id="KW-0472">Membrane</keyword>
<name>A0A4S4G070_9MICO</name>
<keyword evidence="1" id="KW-0812">Transmembrane</keyword>
<evidence type="ECO:0000313" key="3">
    <source>
        <dbReference type="Proteomes" id="UP000307380"/>
    </source>
</evidence>
<feature type="transmembrane region" description="Helical" evidence="1">
    <location>
        <begin position="12"/>
        <end position="30"/>
    </location>
</feature>
<proteinExistence type="predicted"/>
<evidence type="ECO:0000313" key="2">
    <source>
        <dbReference type="EMBL" id="THG36118.1"/>
    </source>
</evidence>
<dbReference type="EMBL" id="SSSN01000002">
    <property type="protein sequence ID" value="THG36118.1"/>
    <property type="molecule type" value="Genomic_DNA"/>
</dbReference>
<accession>A0A4S4G070</accession>
<reference evidence="2 3" key="1">
    <citation type="submission" date="2019-04" db="EMBL/GenBank/DDBJ databases">
        <authorList>
            <person name="Jiang L."/>
        </authorList>
    </citation>
    <scope>NUCLEOTIDE SEQUENCE [LARGE SCALE GENOMIC DNA]</scope>
    <source>
        <strain evidence="2 3">YIM 131861</strain>
    </source>
</reference>